<comment type="caution">
    <text evidence="1">The sequence shown here is derived from an EMBL/GenBank/DDBJ whole genome shotgun (WGS) entry which is preliminary data.</text>
</comment>
<dbReference type="OrthoDB" id="527584at2759"/>
<accession>A0A835XRV4</accession>
<dbReference type="Proteomes" id="UP000612055">
    <property type="component" value="Unassembled WGS sequence"/>
</dbReference>
<evidence type="ECO:0000313" key="2">
    <source>
        <dbReference type="Proteomes" id="UP000612055"/>
    </source>
</evidence>
<sequence length="447" mass="46135">MASKRVHIVILAGGYNRQIALGAAEHAAAAAPPTGTPRQLAAAKATGTPRPPGGALASVASAAAAVPALLPLDGTANLIRILQLLTTVRRVTLEAVWVVHNAGDEAAIKGPSGLFAEAPIAELGLPAINFVSNLARGPGDWRGDVADLRMALTAMGASGGRGADAPCVAVISGELAFMPQYNMQRLLEHSYLRGRDVLGFSRINGVDVALLGQEDHTVMVPAEDSALPRIGSLEPHSSVDPGTTVAEPFLFLRPESAAAAAGGAGGAAGTLQELAGALMARGTYVAGLDVLFGRYNLRTAPAVDYTDRFFAFCSAAQMDPSVVGLRPDAVLQSPNTAPGGLTGAPKPVPAAGAVVGRSTAAHFKFDELEGTQRTTGRQPDAFSASLPGPLADALRGTDYEAWARMVAAFNTRFFAEAVVAGSGLKQYLLPPTFYMTATRRQNADILL</sequence>
<dbReference type="EMBL" id="JAEHOE010000101">
    <property type="protein sequence ID" value="KAG2487101.1"/>
    <property type="molecule type" value="Genomic_DNA"/>
</dbReference>
<dbReference type="AlphaFoldDB" id="A0A835XRV4"/>
<proteinExistence type="predicted"/>
<evidence type="ECO:0000313" key="1">
    <source>
        <dbReference type="EMBL" id="KAG2487101.1"/>
    </source>
</evidence>
<name>A0A835XRV4_9CHLO</name>
<protein>
    <submittedName>
        <fullName evidence="1">Uncharacterized protein</fullName>
    </submittedName>
</protein>
<organism evidence="1 2">
    <name type="scientific">Edaphochlamys debaryana</name>
    <dbReference type="NCBI Taxonomy" id="47281"/>
    <lineage>
        <taxon>Eukaryota</taxon>
        <taxon>Viridiplantae</taxon>
        <taxon>Chlorophyta</taxon>
        <taxon>core chlorophytes</taxon>
        <taxon>Chlorophyceae</taxon>
        <taxon>CS clade</taxon>
        <taxon>Chlamydomonadales</taxon>
        <taxon>Chlamydomonadales incertae sedis</taxon>
        <taxon>Edaphochlamys</taxon>
    </lineage>
</organism>
<keyword evidence="2" id="KW-1185">Reference proteome</keyword>
<reference evidence="1" key="1">
    <citation type="journal article" date="2020" name="bioRxiv">
        <title>Comparative genomics of Chlamydomonas.</title>
        <authorList>
            <person name="Craig R.J."/>
            <person name="Hasan A.R."/>
            <person name="Ness R.W."/>
            <person name="Keightley P.D."/>
        </authorList>
    </citation>
    <scope>NUCLEOTIDE SEQUENCE</scope>
    <source>
        <strain evidence="1">CCAP 11/70</strain>
    </source>
</reference>
<gene>
    <name evidence="1" type="ORF">HYH03_014214</name>
</gene>